<dbReference type="PANTHER" id="PTHR43298">
    <property type="entry name" value="MULTIDRUG RESISTANCE PROTEIN NORM-RELATED"/>
    <property type="match status" value="1"/>
</dbReference>
<feature type="transmembrane region" description="Helical" evidence="13">
    <location>
        <begin position="72"/>
        <end position="92"/>
    </location>
</feature>
<dbReference type="Pfam" id="PF01554">
    <property type="entry name" value="MatE"/>
    <property type="match status" value="2"/>
</dbReference>
<feature type="transmembrane region" description="Helical" evidence="13">
    <location>
        <begin position="331"/>
        <end position="350"/>
    </location>
</feature>
<comment type="function">
    <text evidence="1">Multidrug efflux pump.</text>
</comment>
<dbReference type="PANTHER" id="PTHR43298:SF2">
    <property type="entry name" value="FMN_FAD EXPORTER YEEO-RELATED"/>
    <property type="match status" value="1"/>
</dbReference>
<keyword evidence="11 13" id="KW-0472">Membrane</keyword>
<evidence type="ECO:0000256" key="4">
    <source>
        <dbReference type="ARBA" id="ARBA00020268"/>
    </source>
</evidence>
<evidence type="ECO:0000256" key="2">
    <source>
        <dbReference type="ARBA" id="ARBA00004651"/>
    </source>
</evidence>
<accession>A0A173SH94</accession>
<proteinExistence type="inferred from homology"/>
<dbReference type="GO" id="GO:0005886">
    <property type="term" value="C:plasma membrane"/>
    <property type="evidence" value="ECO:0007669"/>
    <property type="project" value="UniProtKB-SubCell"/>
</dbReference>
<keyword evidence="9 13" id="KW-1133">Transmembrane helix</keyword>
<evidence type="ECO:0000256" key="7">
    <source>
        <dbReference type="ARBA" id="ARBA00022475"/>
    </source>
</evidence>
<sequence length="461" mass="49712">MLKFVIQKDCAEMRINMEQPIFTREDLKKLIIPLIIEQMLALSIGLFDTLMVSSCGEASVSGVSLVDSISVLLIQILSALATGGAVVCSQYLGKKMPEKAKLSAGQLMFIMLTSSGTVMILVLFLHRFLLRTIFGQIEADVMDAAQIYFLISAISYPFLGVYNAGAALFRSIGNSKISMYTSLVMNVINIGGNAILIYGAGIGVMGAALATLIARMVSALVMVVLLSKKDNPLCIMTPGCMRPQKDVIGKILKIGIPSGIENGMFQIGKLLVSSLTATFGTAAIAANAVANSIAGFANIPGIAIGLAMVTVIGRCIGAGEKEQAKRYSRKLLGLAYGGMCLTDITLLILVRPLVGCFSLSGEAFTITVQLLQTFSICAMLIWPLSFALPNVLRAAGDAKYTMEVSVFSMWVFRVASSYFFAGTLKMGVLGVWIGMYVDWVFRSLLFVIRYKRGKWLNKRVV</sequence>
<gene>
    <name evidence="14" type="primary">mepA_5</name>
    <name evidence="14" type="ORF">ERS852572_00993</name>
</gene>
<feature type="transmembrane region" description="Helical" evidence="13">
    <location>
        <begin position="370"/>
        <end position="392"/>
    </location>
</feature>
<feature type="transmembrane region" description="Helical" evidence="13">
    <location>
        <begin position="104"/>
        <end position="125"/>
    </location>
</feature>
<evidence type="ECO:0000256" key="8">
    <source>
        <dbReference type="ARBA" id="ARBA00022692"/>
    </source>
</evidence>
<evidence type="ECO:0000256" key="10">
    <source>
        <dbReference type="ARBA" id="ARBA00023065"/>
    </source>
</evidence>
<evidence type="ECO:0000256" key="6">
    <source>
        <dbReference type="ARBA" id="ARBA00022449"/>
    </source>
</evidence>
<keyword evidence="10" id="KW-0406">Ion transport</keyword>
<dbReference type="GO" id="GO:0006811">
    <property type="term" value="P:monoatomic ion transport"/>
    <property type="evidence" value="ECO:0007669"/>
    <property type="project" value="UniProtKB-KW"/>
</dbReference>
<dbReference type="PIRSF" id="PIRSF006603">
    <property type="entry name" value="DinF"/>
    <property type="match status" value="1"/>
</dbReference>
<keyword evidence="5" id="KW-0813">Transport</keyword>
<dbReference type="RefSeq" id="WP_055193573.1">
    <property type="nucleotide sequence ID" value="NZ_CABIYH010000006.1"/>
</dbReference>
<feature type="transmembrane region" description="Helical" evidence="13">
    <location>
        <begin position="404"/>
        <end position="421"/>
    </location>
</feature>
<evidence type="ECO:0000256" key="9">
    <source>
        <dbReference type="ARBA" id="ARBA00022989"/>
    </source>
</evidence>
<evidence type="ECO:0000256" key="11">
    <source>
        <dbReference type="ARBA" id="ARBA00023136"/>
    </source>
</evidence>
<feature type="transmembrane region" description="Helical" evidence="13">
    <location>
        <begin position="427"/>
        <end position="448"/>
    </location>
</feature>
<comment type="subcellular location">
    <subcellularLocation>
        <location evidence="2">Cell membrane</location>
        <topology evidence="2">Multi-pass membrane protein</topology>
    </subcellularLocation>
</comment>
<feature type="transmembrane region" description="Helical" evidence="13">
    <location>
        <begin position="296"/>
        <end position="319"/>
    </location>
</feature>
<keyword evidence="6" id="KW-0050">Antiport</keyword>
<evidence type="ECO:0000313" key="14">
    <source>
        <dbReference type="EMBL" id="CUM89701.1"/>
    </source>
</evidence>
<dbReference type="CDD" id="cd13137">
    <property type="entry name" value="MATE_NorM_like"/>
    <property type="match status" value="1"/>
</dbReference>
<feature type="transmembrane region" description="Helical" evidence="13">
    <location>
        <begin position="30"/>
        <end position="52"/>
    </location>
</feature>
<evidence type="ECO:0000256" key="3">
    <source>
        <dbReference type="ARBA" id="ARBA00010199"/>
    </source>
</evidence>
<evidence type="ECO:0000256" key="12">
    <source>
        <dbReference type="ARBA" id="ARBA00031636"/>
    </source>
</evidence>
<comment type="similarity">
    <text evidence="3">Belongs to the multi antimicrobial extrusion (MATE) (TC 2.A.66.1) family.</text>
</comment>
<dbReference type="GO" id="GO:0015297">
    <property type="term" value="F:antiporter activity"/>
    <property type="evidence" value="ECO:0007669"/>
    <property type="project" value="UniProtKB-KW"/>
</dbReference>
<keyword evidence="8 13" id="KW-0812">Transmembrane</keyword>
<evidence type="ECO:0000313" key="15">
    <source>
        <dbReference type="Proteomes" id="UP000095350"/>
    </source>
</evidence>
<feature type="transmembrane region" description="Helical" evidence="13">
    <location>
        <begin position="270"/>
        <end position="290"/>
    </location>
</feature>
<dbReference type="InterPro" id="IPR048279">
    <property type="entry name" value="MdtK-like"/>
</dbReference>
<organism evidence="14 15">
    <name type="scientific">Roseburia intestinalis</name>
    <dbReference type="NCBI Taxonomy" id="166486"/>
    <lineage>
        <taxon>Bacteria</taxon>
        <taxon>Bacillati</taxon>
        <taxon>Bacillota</taxon>
        <taxon>Clostridia</taxon>
        <taxon>Lachnospirales</taxon>
        <taxon>Lachnospiraceae</taxon>
        <taxon>Roseburia</taxon>
    </lineage>
</organism>
<dbReference type="NCBIfam" id="TIGR00797">
    <property type="entry name" value="matE"/>
    <property type="match status" value="1"/>
</dbReference>
<dbReference type="PaxDb" id="166486-ERS852572_00993"/>
<dbReference type="InterPro" id="IPR002528">
    <property type="entry name" value="MATE_fam"/>
</dbReference>
<dbReference type="OrthoDB" id="62420at2"/>
<dbReference type="EMBL" id="CYXZ01000006">
    <property type="protein sequence ID" value="CUM89701.1"/>
    <property type="molecule type" value="Genomic_DNA"/>
</dbReference>
<dbReference type="GO" id="GO:0042910">
    <property type="term" value="F:xenobiotic transmembrane transporter activity"/>
    <property type="evidence" value="ECO:0007669"/>
    <property type="project" value="InterPro"/>
</dbReference>
<dbReference type="InterPro" id="IPR050222">
    <property type="entry name" value="MATE_MdtK"/>
</dbReference>
<dbReference type="STRING" id="166486.ERS852572_00993"/>
<feature type="transmembrane region" description="Helical" evidence="13">
    <location>
        <begin position="145"/>
        <end position="165"/>
    </location>
</feature>
<keyword evidence="7" id="KW-1003">Cell membrane</keyword>
<dbReference type="AlphaFoldDB" id="A0A173SH94"/>
<evidence type="ECO:0000256" key="13">
    <source>
        <dbReference type="SAM" id="Phobius"/>
    </source>
</evidence>
<feature type="transmembrane region" description="Helical" evidence="13">
    <location>
        <begin position="177"/>
        <end position="198"/>
    </location>
</feature>
<evidence type="ECO:0000256" key="5">
    <source>
        <dbReference type="ARBA" id="ARBA00022448"/>
    </source>
</evidence>
<dbReference type="Proteomes" id="UP000095350">
    <property type="component" value="Unassembled WGS sequence"/>
</dbReference>
<evidence type="ECO:0000256" key="1">
    <source>
        <dbReference type="ARBA" id="ARBA00003408"/>
    </source>
</evidence>
<name>A0A173SH94_9FIRM</name>
<feature type="transmembrane region" description="Helical" evidence="13">
    <location>
        <begin position="204"/>
        <end position="226"/>
    </location>
</feature>
<reference evidence="14 15" key="1">
    <citation type="submission" date="2015-09" db="EMBL/GenBank/DDBJ databases">
        <authorList>
            <consortium name="Pathogen Informatics"/>
        </authorList>
    </citation>
    <scope>NUCLEOTIDE SEQUENCE [LARGE SCALE GENOMIC DNA]</scope>
    <source>
        <strain evidence="14 15">2789STDY5834960</strain>
    </source>
</reference>
<protein>
    <recommendedName>
        <fullName evidence="4">Probable multidrug resistance protein NorM</fullName>
    </recommendedName>
    <alternativeName>
        <fullName evidence="12">Multidrug-efflux transporter</fullName>
    </alternativeName>
</protein>